<evidence type="ECO:0000256" key="7">
    <source>
        <dbReference type="SAM" id="Phobius"/>
    </source>
</evidence>
<dbReference type="GO" id="GO:0005886">
    <property type="term" value="C:plasma membrane"/>
    <property type="evidence" value="ECO:0007669"/>
    <property type="project" value="UniProtKB-SubCell"/>
</dbReference>
<evidence type="ECO:0000256" key="5">
    <source>
        <dbReference type="ARBA" id="ARBA00022989"/>
    </source>
</evidence>
<reference evidence="9 10" key="1">
    <citation type="submission" date="2018-04" db="EMBL/GenBank/DDBJ databases">
        <title>Genomic Encyclopedia of Archaeal and Bacterial Type Strains, Phase II (KMG-II): from individual species to whole genera.</title>
        <authorList>
            <person name="Goeker M."/>
        </authorList>
    </citation>
    <scope>NUCLEOTIDE SEQUENCE [LARGE SCALE GENOMIC DNA]</scope>
    <source>
        <strain evidence="9 10">DSM 5822</strain>
    </source>
</reference>
<keyword evidence="6 7" id="KW-0472">Membrane</keyword>
<keyword evidence="2" id="KW-1003">Cell membrane</keyword>
<evidence type="ECO:0000256" key="1">
    <source>
        <dbReference type="ARBA" id="ARBA00004651"/>
    </source>
</evidence>
<dbReference type="RefSeq" id="WP_107864908.1">
    <property type="nucleotide sequence ID" value="NZ_QAON01000003.1"/>
</dbReference>
<comment type="subcellular location">
    <subcellularLocation>
        <location evidence="1">Cell membrane</location>
        <topology evidence="1">Multi-pass membrane protein</topology>
    </subcellularLocation>
</comment>
<protein>
    <submittedName>
        <fullName evidence="9">Glucan phosphoethanolaminetransferase (Alkaline phosphatase superfamily)</fullName>
    </submittedName>
</protein>
<dbReference type="GO" id="GO:0016776">
    <property type="term" value="F:phosphotransferase activity, phosphate group as acceptor"/>
    <property type="evidence" value="ECO:0007669"/>
    <property type="project" value="TreeGrafter"/>
</dbReference>
<proteinExistence type="predicted"/>
<evidence type="ECO:0000313" key="9">
    <source>
        <dbReference type="EMBL" id="PTQ90469.1"/>
    </source>
</evidence>
<dbReference type="OrthoDB" id="9762324at2"/>
<dbReference type="Gene3D" id="3.40.720.10">
    <property type="entry name" value="Alkaline Phosphatase, subunit A"/>
    <property type="match status" value="1"/>
</dbReference>
<evidence type="ECO:0000259" key="8">
    <source>
        <dbReference type="Pfam" id="PF00884"/>
    </source>
</evidence>
<evidence type="ECO:0000256" key="3">
    <source>
        <dbReference type="ARBA" id="ARBA00022679"/>
    </source>
</evidence>
<dbReference type="CDD" id="cd16017">
    <property type="entry name" value="LptA"/>
    <property type="match status" value="1"/>
</dbReference>
<keyword evidence="5 7" id="KW-1133">Transmembrane helix</keyword>
<evidence type="ECO:0000313" key="10">
    <source>
        <dbReference type="Proteomes" id="UP000244223"/>
    </source>
</evidence>
<keyword evidence="4 7" id="KW-0812">Transmembrane</keyword>
<dbReference type="Proteomes" id="UP000244223">
    <property type="component" value="Unassembled WGS sequence"/>
</dbReference>
<dbReference type="PANTHER" id="PTHR30443:SF2">
    <property type="entry name" value="PHOSPHOETHANOLAMINE TRANSFERASE EPTC"/>
    <property type="match status" value="1"/>
</dbReference>
<dbReference type="InterPro" id="IPR017850">
    <property type="entry name" value="Alkaline_phosphatase_core_sf"/>
</dbReference>
<feature type="transmembrane region" description="Helical" evidence="7">
    <location>
        <begin position="54"/>
        <end position="74"/>
    </location>
</feature>
<evidence type="ECO:0000256" key="2">
    <source>
        <dbReference type="ARBA" id="ARBA00022475"/>
    </source>
</evidence>
<gene>
    <name evidence="9" type="ORF">C8N29_103222</name>
</gene>
<dbReference type="GO" id="GO:0009244">
    <property type="term" value="P:lipopolysaccharide core region biosynthetic process"/>
    <property type="evidence" value="ECO:0007669"/>
    <property type="project" value="TreeGrafter"/>
</dbReference>
<dbReference type="AlphaFoldDB" id="A0A2T5J200"/>
<dbReference type="InterPro" id="IPR000917">
    <property type="entry name" value="Sulfatase_N"/>
</dbReference>
<feature type="domain" description="Sulfatase N-terminal" evidence="8">
    <location>
        <begin position="215"/>
        <end position="480"/>
    </location>
</feature>
<feature type="transmembrane region" description="Helical" evidence="7">
    <location>
        <begin position="106"/>
        <end position="123"/>
    </location>
</feature>
<keyword evidence="10" id="KW-1185">Reference proteome</keyword>
<dbReference type="EMBL" id="QAON01000003">
    <property type="protein sequence ID" value="PTQ90469.1"/>
    <property type="molecule type" value="Genomic_DNA"/>
</dbReference>
<name>A0A2T5J200_9GAMM</name>
<comment type="caution">
    <text evidence="9">The sequence shown here is derived from an EMBL/GenBank/DDBJ whole genome shotgun (WGS) entry which is preliminary data.</text>
</comment>
<sequence>MLNTVWQQHKLAISTALYLLAITLPSTLISSDGFSKALYGLLIVLAVVNRARVYFWLLFPFFVLSHVALYYALFYQLPTDISFWFLMFGTSTAEVADFIARANKPFVLIAYVAYAIIGWFCYKQMTGQYFNRPNARGRWALIALILIPLSYAPRNTNLRDYALDVYRHFRKAYPQNLVLGYMAADLEVQKLKDLVRQPPNFAPNLTPNIAQYPATYVLVIGESARRDRLGLYGYQPNTTPNMSAQPDLLVFQDMVSYGYNTSTSIPYLMTKAPDTEMKPSFLSVFKQAGFKVYWLSNQAKYGEFDSLISSYAQSADVVQFLNTHSYTMTTPDNFDEKLLPLYQQALNDKADKKLIVLHLYGSHPDFEKRYPASANKFASAYDNSIYYTDRVLQQILNGLQQHQAMTGLVYISDHGLALGECGEVDGHIDAKNSYEVPFFMWFNPLWRDKNPEKYQHLIQAQPKAVYTGDLFDTLTDIAGIRFAQQALHRSFASASFQRVPRMVKAATAEMDYDNSQTGAGCHLVAK</sequence>
<dbReference type="PANTHER" id="PTHR30443">
    <property type="entry name" value="INNER MEMBRANE PROTEIN"/>
    <property type="match status" value="1"/>
</dbReference>
<keyword evidence="3 9" id="KW-0808">Transferase</keyword>
<evidence type="ECO:0000256" key="4">
    <source>
        <dbReference type="ARBA" id="ARBA00022692"/>
    </source>
</evidence>
<dbReference type="SUPFAM" id="SSF53649">
    <property type="entry name" value="Alkaline phosphatase-like"/>
    <property type="match status" value="1"/>
</dbReference>
<evidence type="ECO:0000256" key="6">
    <source>
        <dbReference type="ARBA" id="ARBA00023136"/>
    </source>
</evidence>
<dbReference type="InterPro" id="IPR040423">
    <property type="entry name" value="PEA_transferase"/>
</dbReference>
<dbReference type="Pfam" id="PF00884">
    <property type="entry name" value="Sulfatase"/>
    <property type="match status" value="1"/>
</dbReference>
<dbReference type="InterPro" id="IPR058130">
    <property type="entry name" value="PEA_transf_C"/>
</dbReference>
<organism evidence="9 10">
    <name type="scientific">Agitococcus lubricus</name>
    <dbReference type="NCBI Taxonomy" id="1077255"/>
    <lineage>
        <taxon>Bacteria</taxon>
        <taxon>Pseudomonadati</taxon>
        <taxon>Pseudomonadota</taxon>
        <taxon>Gammaproteobacteria</taxon>
        <taxon>Moraxellales</taxon>
        <taxon>Moraxellaceae</taxon>
        <taxon>Agitococcus</taxon>
    </lineage>
</organism>
<accession>A0A2T5J200</accession>
<feature type="transmembrane region" description="Helical" evidence="7">
    <location>
        <begin position="135"/>
        <end position="152"/>
    </location>
</feature>